<proteinExistence type="inferred from homology"/>
<evidence type="ECO:0000256" key="12">
    <source>
        <dbReference type="ARBA" id="ARBA00023002"/>
    </source>
</evidence>
<reference evidence="23" key="1">
    <citation type="submission" date="2022-07" db="EMBL/GenBank/DDBJ databases">
        <title>Phylogenomic reconstructions and comparative analyses of Kickxellomycotina fungi.</title>
        <authorList>
            <person name="Reynolds N.K."/>
            <person name="Stajich J.E."/>
            <person name="Barry K."/>
            <person name="Grigoriev I.V."/>
            <person name="Crous P."/>
            <person name="Smith M.E."/>
        </authorList>
    </citation>
    <scope>NUCLEOTIDE SEQUENCE</scope>
    <source>
        <strain evidence="23">NRRL 3115</strain>
    </source>
</reference>
<comment type="function">
    <text evidence="2 19">Accepts electrons from ETF and reduces ubiquinone.</text>
</comment>
<keyword evidence="15 19" id="KW-0830">Ubiquinone</keyword>
<evidence type="ECO:0000256" key="1">
    <source>
        <dbReference type="ARBA" id="ARBA00001974"/>
    </source>
</evidence>
<dbReference type="InterPro" id="IPR040156">
    <property type="entry name" value="ETF-QO"/>
</dbReference>
<gene>
    <name evidence="23" type="ORF">GGI25_002558</name>
</gene>
<evidence type="ECO:0000259" key="22">
    <source>
        <dbReference type="Pfam" id="PF21162"/>
    </source>
</evidence>
<dbReference type="GO" id="GO:0005743">
    <property type="term" value="C:mitochondrial inner membrane"/>
    <property type="evidence" value="ECO:0007669"/>
    <property type="project" value="UniProtKB-SubCell"/>
</dbReference>
<dbReference type="Pfam" id="PF07992">
    <property type="entry name" value="Pyr_redox_2"/>
    <property type="match status" value="1"/>
</dbReference>
<keyword evidence="14 19" id="KW-0411">Iron-sulfur</keyword>
<organism evidence="23 24">
    <name type="scientific">Coemansia spiralis</name>
    <dbReference type="NCBI Taxonomy" id="417178"/>
    <lineage>
        <taxon>Eukaryota</taxon>
        <taxon>Fungi</taxon>
        <taxon>Fungi incertae sedis</taxon>
        <taxon>Zoopagomycota</taxon>
        <taxon>Kickxellomycotina</taxon>
        <taxon>Kickxellomycetes</taxon>
        <taxon>Kickxellales</taxon>
        <taxon>Kickxellaceae</taxon>
        <taxon>Coemansia</taxon>
    </lineage>
</organism>
<dbReference type="InterPro" id="IPR036188">
    <property type="entry name" value="FAD/NAD-bd_sf"/>
</dbReference>
<keyword evidence="6 19" id="KW-0285">Flavoprotein</keyword>
<dbReference type="SUPFAM" id="SSF51905">
    <property type="entry name" value="FAD/NAD(P)-binding domain"/>
    <property type="match status" value="1"/>
</dbReference>
<accession>A0A9W8GAC9</accession>
<protein>
    <recommendedName>
        <fullName evidence="19">Electron transfer flavoprotein-ubiquinone oxidoreductase</fullName>
        <shortName evidence="19">ETF-QO</shortName>
        <ecNumber evidence="19">1.5.5.1</ecNumber>
    </recommendedName>
</protein>
<feature type="domain" description="ETF-QO/FixX C-terminal" evidence="20">
    <location>
        <begin position="539"/>
        <end position="641"/>
    </location>
</feature>
<evidence type="ECO:0000259" key="21">
    <source>
        <dbReference type="Pfam" id="PF07992"/>
    </source>
</evidence>
<dbReference type="Pfam" id="PF21162">
    <property type="entry name" value="ETFQO_UQ-bd"/>
    <property type="match status" value="1"/>
</dbReference>
<evidence type="ECO:0000256" key="10">
    <source>
        <dbReference type="ARBA" id="ARBA00022946"/>
    </source>
</evidence>
<dbReference type="InterPro" id="IPR049398">
    <property type="entry name" value="ETF-QO/FixC_UQ-bd"/>
</dbReference>
<dbReference type="InterPro" id="IPR023753">
    <property type="entry name" value="FAD/NAD-binding_dom"/>
</dbReference>
<dbReference type="GO" id="GO:0046872">
    <property type="term" value="F:metal ion binding"/>
    <property type="evidence" value="ECO:0007669"/>
    <property type="project" value="UniProtKB-KW"/>
</dbReference>
<dbReference type="PANTHER" id="PTHR10617">
    <property type="entry name" value="ELECTRON TRANSFER FLAVOPROTEIN-UBIQUINONE OXIDOREDUCTASE"/>
    <property type="match status" value="1"/>
</dbReference>
<feature type="domain" description="ETF-QO/FixC ubiquinone-binding" evidence="22">
    <location>
        <begin position="297"/>
        <end position="390"/>
    </location>
</feature>
<evidence type="ECO:0000256" key="5">
    <source>
        <dbReference type="ARBA" id="ARBA00022448"/>
    </source>
</evidence>
<evidence type="ECO:0000256" key="11">
    <source>
        <dbReference type="ARBA" id="ARBA00022982"/>
    </source>
</evidence>
<evidence type="ECO:0000313" key="24">
    <source>
        <dbReference type="Proteomes" id="UP001151518"/>
    </source>
</evidence>
<evidence type="ECO:0000256" key="15">
    <source>
        <dbReference type="ARBA" id="ARBA00023075"/>
    </source>
</evidence>
<evidence type="ECO:0000256" key="4">
    <source>
        <dbReference type="ARBA" id="ARBA00006796"/>
    </source>
</evidence>
<sequence length="644" mass="70227">MYCSNTPAALGRAKAFVRPLAAHASSASQICNTSVGSACAIGAAVAGQQRTKLQQRQAQAICYPSPRFFSVSHVPKSAATEETVEKVDEVEREVMEYDVVIVGGGPAGLSAAIRLKQLAAKEDTDINVVLIEKGGEIGAHTLSGACIETGPLEELFPDWKKQGAPLNQPALEDHMKFLTESNAFPLPHPPQMNNTGNYIVSLSNVVKWLGEKAEELGVDVFPGTAAAKVVYSEDGSVRGIITNDAGVDKEFKQKSTFTPGIELHGKITLFAEGCHGSLTKGLIRKLKLRDEGKFQTYGIGIKEVWEVDPEKHSPGKIVHTMGYPLDYKTYGGGFIYHMEDNKVTLGLVVGLDYKNPYLSPYKEFQRFKAHPLVTNLLKGGNVISYGARALVEGGLQSLPKLYFAGGALIGDTAGFMNVPKIKGTHNAMKSGILAADSAYKAIITDCKGSDSDDAPIVLSEYEETFKNSSIYKELYEVRNIRPSFHTGLGIWGGIVWSGLDSIVLKGRVPFTFQHKNPDHAMLEPAAMHKPIDYPKPDNEITFDILTSVSRTGTNHAEDQPVHLRLADKTVEIRKNLPEFDGPEQRFCPAAVYEYVDDEANPGKKRFQINSQNCIHCKTCDIKDPAQNINWTVPEGGDGPNYVDT</sequence>
<evidence type="ECO:0000256" key="17">
    <source>
        <dbReference type="ARBA" id="ARBA00023136"/>
    </source>
</evidence>
<evidence type="ECO:0000256" key="9">
    <source>
        <dbReference type="ARBA" id="ARBA00022827"/>
    </source>
</evidence>
<evidence type="ECO:0000256" key="19">
    <source>
        <dbReference type="RuleBase" id="RU366068"/>
    </source>
</evidence>
<dbReference type="Proteomes" id="UP001151518">
    <property type="component" value="Unassembled WGS sequence"/>
</dbReference>
<evidence type="ECO:0000259" key="20">
    <source>
        <dbReference type="Pfam" id="PF05187"/>
    </source>
</evidence>
<evidence type="ECO:0000313" key="23">
    <source>
        <dbReference type="EMBL" id="KAJ2678207.1"/>
    </source>
</evidence>
<dbReference type="PANTHER" id="PTHR10617:SF107">
    <property type="entry name" value="ELECTRON TRANSFER FLAVOPROTEIN-UBIQUINONE OXIDOREDUCTASE, MITOCHONDRIAL"/>
    <property type="match status" value="1"/>
</dbReference>
<dbReference type="Gene3D" id="3.50.50.60">
    <property type="entry name" value="FAD/NAD(P)-binding domain"/>
    <property type="match status" value="1"/>
</dbReference>
<comment type="subcellular location">
    <subcellularLocation>
        <location evidence="3">Mitochondrion inner membrane</location>
    </subcellularLocation>
</comment>
<comment type="cofactor">
    <cofactor evidence="1 19">
        <name>FAD</name>
        <dbReference type="ChEBI" id="CHEBI:57692"/>
    </cofactor>
</comment>
<keyword evidence="13 19" id="KW-0408">Iron</keyword>
<keyword evidence="11 19" id="KW-0249">Electron transport</keyword>
<dbReference type="InterPro" id="IPR007859">
    <property type="entry name" value="ETF-QO/FixX_C"/>
</dbReference>
<dbReference type="Pfam" id="PF05187">
    <property type="entry name" value="Fer4_ETF_QO"/>
    <property type="match status" value="1"/>
</dbReference>
<dbReference type="EMBL" id="JANBTW010000023">
    <property type="protein sequence ID" value="KAJ2678207.1"/>
    <property type="molecule type" value="Genomic_DNA"/>
</dbReference>
<feature type="domain" description="FAD/NAD(P)-binding" evidence="21">
    <location>
        <begin position="97"/>
        <end position="139"/>
    </location>
</feature>
<evidence type="ECO:0000256" key="14">
    <source>
        <dbReference type="ARBA" id="ARBA00023014"/>
    </source>
</evidence>
<dbReference type="FunFam" id="3.30.70.20:FF:000015">
    <property type="entry name" value="Electron transfer flavoprotein-ubiquinone oxidoreductase"/>
    <property type="match status" value="1"/>
</dbReference>
<keyword evidence="12 19" id="KW-0560">Oxidoreductase</keyword>
<comment type="catalytic activity">
    <reaction evidence="18 19">
        <text>a ubiquinone + reduced [electron-transfer flavoprotein] = a ubiquinol + oxidized [electron-transfer flavoprotein] + H(+)</text>
        <dbReference type="Rhea" id="RHEA:24052"/>
        <dbReference type="Rhea" id="RHEA-COMP:9565"/>
        <dbReference type="Rhea" id="RHEA-COMP:9566"/>
        <dbReference type="Rhea" id="RHEA-COMP:10685"/>
        <dbReference type="Rhea" id="RHEA-COMP:10686"/>
        <dbReference type="ChEBI" id="CHEBI:15378"/>
        <dbReference type="ChEBI" id="CHEBI:16389"/>
        <dbReference type="ChEBI" id="CHEBI:17976"/>
        <dbReference type="ChEBI" id="CHEBI:57692"/>
        <dbReference type="ChEBI" id="CHEBI:58307"/>
        <dbReference type="EC" id="1.5.5.1"/>
    </reaction>
</comment>
<keyword evidence="9 19" id="KW-0274">FAD</keyword>
<evidence type="ECO:0000256" key="6">
    <source>
        <dbReference type="ARBA" id="ARBA00022630"/>
    </source>
</evidence>
<dbReference type="SUPFAM" id="SSF54862">
    <property type="entry name" value="4Fe-4S ferredoxins"/>
    <property type="match status" value="1"/>
</dbReference>
<dbReference type="AlphaFoldDB" id="A0A9W8GAC9"/>
<name>A0A9W8GAC9_9FUNG</name>
<evidence type="ECO:0000256" key="7">
    <source>
        <dbReference type="ARBA" id="ARBA00022723"/>
    </source>
</evidence>
<dbReference type="GO" id="GO:0051539">
    <property type="term" value="F:4 iron, 4 sulfur cluster binding"/>
    <property type="evidence" value="ECO:0007669"/>
    <property type="project" value="UniProtKB-UniRule"/>
</dbReference>
<dbReference type="GO" id="GO:0004174">
    <property type="term" value="F:electron-transferring-flavoprotein dehydrogenase activity"/>
    <property type="evidence" value="ECO:0007669"/>
    <property type="project" value="UniProtKB-UniRule"/>
</dbReference>
<dbReference type="OrthoDB" id="437331at2759"/>
<evidence type="ECO:0000256" key="8">
    <source>
        <dbReference type="ARBA" id="ARBA00022792"/>
    </source>
</evidence>
<keyword evidence="5 19" id="KW-0813">Transport</keyword>
<evidence type="ECO:0000256" key="13">
    <source>
        <dbReference type="ARBA" id="ARBA00023004"/>
    </source>
</evidence>
<comment type="cofactor">
    <cofactor evidence="19">
        <name>[4Fe-4S] cluster</name>
        <dbReference type="ChEBI" id="CHEBI:49883"/>
    </cofactor>
    <text evidence="19">Binds 1 [4Fe-4S] cluster.</text>
</comment>
<keyword evidence="16" id="KW-0496">Mitochondrion</keyword>
<evidence type="ECO:0000256" key="16">
    <source>
        <dbReference type="ARBA" id="ARBA00023128"/>
    </source>
</evidence>
<dbReference type="Gene3D" id="3.30.70.20">
    <property type="match status" value="1"/>
</dbReference>
<dbReference type="Gene3D" id="3.30.9.90">
    <property type="match status" value="1"/>
</dbReference>
<dbReference type="EC" id="1.5.5.1" evidence="19"/>
<keyword evidence="10" id="KW-0809">Transit peptide</keyword>
<comment type="similarity">
    <text evidence="4">Belongs to the ETF-QO/FixC family.</text>
</comment>
<comment type="caution">
    <text evidence="23">The sequence shown here is derived from an EMBL/GenBank/DDBJ whole genome shotgun (WGS) entry which is preliminary data.</text>
</comment>
<dbReference type="SUPFAM" id="SSF54373">
    <property type="entry name" value="FAD-linked reductases, C-terminal domain"/>
    <property type="match status" value="1"/>
</dbReference>
<evidence type="ECO:0000256" key="3">
    <source>
        <dbReference type="ARBA" id="ARBA00004273"/>
    </source>
</evidence>
<keyword evidence="17" id="KW-0472">Membrane</keyword>
<evidence type="ECO:0000256" key="2">
    <source>
        <dbReference type="ARBA" id="ARBA00002819"/>
    </source>
</evidence>
<keyword evidence="8" id="KW-0999">Mitochondrion inner membrane</keyword>
<evidence type="ECO:0000256" key="18">
    <source>
        <dbReference type="ARBA" id="ARBA00052682"/>
    </source>
</evidence>
<keyword evidence="7 19" id="KW-0479">Metal-binding</keyword>